<comment type="caution">
    <text evidence="2">The sequence shown here is derived from an EMBL/GenBank/DDBJ whole genome shotgun (WGS) entry which is preliminary data.</text>
</comment>
<feature type="transmembrane region" description="Helical" evidence="1">
    <location>
        <begin position="69"/>
        <end position="87"/>
    </location>
</feature>
<keyword evidence="1" id="KW-0472">Membrane</keyword>
<feature type="transmembrane region" description="Helical" evidence="1">
    <location>
        <begin position="152"/>
        <end position="173"/>
    </location>
</feature>
<organism evidence="2 3">
    <name type="scientific">Elliptochloris bilobata</name>
    <dbReference type="NCBI Taxonomy" id="381761"/>
    <lineage>
        <taxon>Eukaryota</taxon>
        <taxon>Viridiplantae</taxon>
        <taxon>Chlorophyta</taxon>
        <taxon>core chlorophytes</taxon>
        <taxon>Trebouxiophyceae</taxon>
        <taxon>Trebouxiophyceae incertae sedis</taxon>
        <taxon>Elliptochloris clade</taxon>
        <taxon>Elliptochloris</taxon>
    </lineage>
</organism>
<dbReference type="Proteomes" id="UP001445335">
    <property type="component" value="Unassembled WGS sequence"/>
</dbReference>
<proteinExistence type="predicted"/>
<feature type="transmembrane region" description="Helical" evidence="1">
    <location>
        <begin position="108"/>
        <end position="132"/>
    </location>
</feature>
<keyword evidence="3" id="KW-1185">Reference proteome</keyword>
<sequence length="240" mass="25848">MNRSLLAEYSLPNSTALALRHSAEEQRMEPLNCTCMEGDELQITALIISPSFPGWLAPMHLNPVRFEELLSFAMTLCCAWVLSSLLIGNYRTHATSDLRTALARTAGAWLIAMPVAACQLVLVTACEGRTLVGDSLFAHVLPLAASGPGEPFVTAAGVLGLMSVWRAFYTVYLDYWNVTSFSGSPLNRYQDMTAFAEALRAAAFLALGGCVLVQFLGRSGGEEAVENLVDGLLKGLVNTL</sequence>
<protein>
    <submittedName>
        <fullName evidence="2">Uncharacterized protein</fullName>
    </submittedName>
</protein>
<feature type="transmembrane region" description="Helical" evidence="1">
    <location>
        <begin position="194"/>
        <end position="216"/>
    </location>
</feature>
<evidence type="ECO:0000313" key="3">
    <source>
        <dbReference type="Proteomes" id="UP001445335"/>
    </source>
</evidence>
<keyword evidence="1" id="KW-0812">Transmembrane</keyword>
<keyword evidence="1" id="KW-1133">Transmembrane helix</keyword>
<evidence type="ECO:0000313" key="2">
    <source>
        <dbReference type="EMBL" id="KAK9845982.1"/>
    </source>
</evidence>
<name>A0AAW1SJJ1_9CHLO</name>
<evidence type="ECO:0000256" key="1">
    <source>
        <dbReference type="SAM" id="Phobius"/>
    </source>
</evidence>
<accession>A0AAW1SJJ1</accession>
<reference evidence="2 3" key="1">
    <citation type="journal article" date="2024" name="Nat. Commun.">
        <title>Phylogenomics reveals the evolutionary origins of lichenization in chlorophyte algae.</title>
        <authorList>
            <person name="Puginier C."/>
            <person name="Libourel C."/>
            <person name="Otte J."/>
            <person name="Skaloud P."/>
            <person name="Haon M."/>
            <person name="Grisel S."/>
            <person name="Petersen M."/>
            <person name="Berrin J.G."/>
            <person name="Delaux P.M."/>
            <person name="Dal Grande F."/>
            <person name="Keller J."/>
        </authorList>
    </citation>
    <scope>NUCLEOTIDE SEQUENCE [LARGE SCALE GENOMIC DNA]</scope>
    <source>
        <strain evidence="2 3">SAG 245.80</strain>
    </source>
</reference>
<dbReference type="EMBL" id="JALJOU010000002">
    <property type="protein sequence ID" value="KAK9845982.1"/>
    <property type="molecule type" value="Genomic_DNA"/>
</dbReference>
<dbReference type="AlphaFoldDB" id="A0AAW1SJJ1"/>
<gene>
    <name evidence="2" type="ORF">WJX81_007600</name>
</gene>